<evidence type="ECO:0000256" key="2">
    <source>
        <dbReference type="ARBA" id="ARBA00022723"/>
    </source>
</evidence>
<feature type="domain" description="Prolyl 4-hydroxylase alpha subunit" evidence="6">
    <location>
        <begin position="195"/>
        <end position="365"/>
    </location>
</feature>
<keyword evidence="5" id="KW-0408">Iron</keyword>
<dbReference type="EMBL" id="BRYB01000797">
    <property type="protein sequence ID" value="GMI37890.1"/>
    <property type="molecule type" value="Genomic_DNA"/>
</dbReference>
<keyword evidence="3" id="KW-0223">Dioxygenase</keyword>
<dbReference type="Pfam" id="PF13640">
    <property type="entry name" value="2OG-FeII_Oxy_3"/>
    <property type="match status" value="1"/>
</dbReference>
<dbReference type="PANTHER" id="PTHR10869:SF226">
    <property type="entry name" value="PROLYL 4-HYDROXYLASE ALPHA SUBUNIT DOMAIN-CONTAINING PROTEIN"/>
    <property type="match status" value="1"/>
</dbReference>
<evidence type="ECO:0000313" key="7">
    <source>
        <dbReference type="EMBL" id="GMI37890.1"/>
    </source>
</evidence>
<feature type="non-terminal residue" evidence="7">
    <location>
        <position position="1"/>
    </location>
</feature>
<dbReference type="Gene3D" id="2.60.120.620">
    <property type="entry name" value="q2cbj1_9rhob like domain"/>
    <property type="match status" value="1"/>
</dbReference>
<evidence type="ECO:0000313" key="8">
    <source>
        <dbReference type="Proteomes" id="UP001165060"/>
    </source>
</evidence>
<protein>
    <recommendedName>
        <fullName evidence="6">Prolyl 4-hydroxylase alpha subunit domain-containing protein</fullName>
    </recommendedName>
</protein>
<dbReference type="SMART" id="SM00702">
    <property type="entry name" value="P4Hc"/>
    <property type="match status" value="1"/>
</dbReference>
<dbReference type="InterPro" id="IPR045054">
    <property type="entry name" value="P4HA-like"/>
</dbReference>
<gene>
    <name evidence="7" type="ORF">TeGR_g13429</name>
</gene>
<organism evidence="7 8">
    <name type="scientific">Tetraparma gracilis</name>
    <dbReference type="NCBI Taxonomy" id="2962635"/>
    <lineage>
        <taxon>Eukaryota</taxon>
        <taxon>Sar</taxon>
        <taxon>Stramenopiles</taxon>
        <taxon>Ochrophyta</taxon>
        <taxon>Bolidophyceae</taxon>
        <taxon>Parmales</taxon>
        <taxon>Triparmaceae</taxon>
        <taxon>Tetraparma</taxon>
    </lineage>
</organism>
<evidence type="ECO:0000256" key="3">
    <source>
        <dbReference type="ARBA" id="ARBA00022964"/>
    </source>
</evidence>
<evidence type="ECO:0000259" key="6">
    <source>
        <dbReference type="SMART" id="SM00702"/>
    </source>
</evidence>
<accession>A0ABQ6N1Z1</accession>
<keyword evidence="8" id="KW-1185">Reference proteome</keyword>
<dbReference type="Proteomes" id="UP001165060">
    <property type="component" value="Unassembled WGS sequence"/>
</dbReference>
<dbReference type="InterPro" id="IPR006620">
    <property type="entry name" value="Pro_4_hyd_alph"/>
</dbReference>
<dbReference type="PANTHER" id="PTHR10869">
    <property type="entry name" value="PROLYL 4-HYDROXYLASE ALPHA SUBUNIT"/>
    <property type="match status" value="1"/>
</dbReference>
<comment type="caution">
    <text evidence="7">The sequence shown here is derived from an EMBL/GenBank/DDBJ whole genome shotgun (WGS) entry which is preliminary data.</text>
</comment>
<name>A0ABQ6N1Z1_9STRA</name>
<comment type="cofactor">
    <cofactor evidence="1">
        <name>L-ascorbate</name>
        <dbReference type="ChEBI" id="CHEBI:38290"/>
    </cofactor>
</comment>
<evidence type="ECO:0000256" key="5">
    <source>
        <dbReference type="ARBA" id="ARBA00023004"/>
    </source>
</evidence>
<proteinExistence type="predicted"/>
<evidence type="ECO:0000256" key="1">
    <source>
        <dbReference type="ARBA" id="ARBA00001961"/>
    </source>
</evidence>
<dbReference type="InterPro" id="IPR044862">
    <property type="entry name" value="Pro_4_hyd_alph_FE2OG_OXY"/>
</dbReference>
<evidence type="ECO:0000256" key="4">
    <source>
        <dbReference type="ARBA" id="ARBA00023002"/>
    </source>
</evidence>
<keyword evidence="2" id="KW-0479">Metal-binding</keyword>
<sequence length="457" mass="48795">PPPPPPRTNVNSLSYSPFPRRRNSEAAVIEWGHSAIINAVDGVAATFGVQPGRGAFFEVEASPLLGDPLDARPPEGGGAPLLNCAEARGNILVLTSGAGASAVELALVAKACEAAALVVVHVFPDGEPEYIFPMEPGEGEAAAAAGIDFPVVMISLTSGNMLASAGEGGAGLPERVRMYAGGDRPYFEDVTVASPMVYLIHNLLATDAECEYLMRAGEGVVAEFTGEANYLEGTEEVLSPEGKAKVDRGMYWRGALKDPTLKAIDERMYSAGGFHAPHYDSLQSLYHEQSASILIFLNDPVGEGGDVIFPAADPPIKIRPKKGMGVVWHNSDQSGGVDNNSVHGELRFTPAEEGGVKWTAKKWIYSQPLGKARTVLLPAALFPAGGRSPQWLRRLYNRFLKELGPDAGSERFDSCVKAAFVGLALALLYLVKFLVDKPQPRREDAEEGDAEGEKKKK</sequence>
<reference evidence="7 8" key="1">
    <citation type="journal article" date="2023" name="Commun. Biol.">
        <title>Genome analysis of Parmales, the sister group of diatoms, reveals the evolutionary specialization of diatoms from phago-mixotrophs to photoautotrophs.</title>
        <authorList>
            <person name="Ban H."/>
            <person name="Sato S."/>
            <person name="Yoshikawa S."/>
            <person name="Yamada K."/>
            <person name="Nakamura Y."/>
            <person name="Ichinomiya M."/>
            <person name="Sato N."/>
            <person name="Blanc-Mathieu R."/>
            <person name="Endo H."/>
            <person name="Kuwata A."/>
            <person name="Ogata H."/>
        </authorList>
    </citation>
    <scope>NUCLEOTIDE SEQUENCE [LARGE SCALE GENOMIC DNA]</scope>
</reference>
<keyword evidence="4" id="KW-0560">Oxidoreductase</keyword>